<organism evidence="2 3">
    <name type="scientific">Blattamonas nauphoetae</name>
    <dbReference type="NCBI Taxonomy" id="2049346"/>
    <lineage>
        <taxon>Eukaryota</taxon>
        <taxon>Metamonada</taxon>
        <taxon>Preaxostyla</taxon>
        <taxon>Oxymonadida</taxon>
        <taxon>Blattamonas</taxon>
    </lineage>
</organism>
<comment type="caution">
    <text evidence="2">The sequence shown here is derived from an EMBL/GenBank/DDBJ whole genome shotgun (WGS) entry which is preliminary data.</text>
</comment>
<keyword evidence="3" id="KW-1185">Reference proteome</keyword>
<accession>A0ABQ9XK95</accession>
<dbReference type="Proteomes" id="UP001281761">
    <property type="component" value="Unassembled WGS sequence"/>
</dbReference>
<gene>
    <name evidence="2" type="ORF">BLNAU_14337</name>
</gene>
<name>A0ABQ9XK95_9EUKA</name>
<dbReference type="EMBL" id="JARBJD010000131">
    <property type="protein sequence ID" value="KAK2950666.1"/>
    <property type="molecule type" value="Genomic_DNA"/>
</dbReference>
<evidence type="ECO:0000313" key="2">
    <source>
        <dbReference type="EMBL" id="KAK2950666.1"/>
    </source>
</evidence>
<reference evidence="2 3" key="1">
    <citation type="journal article" date="2022" name="bioRxiv">
        <title>Genomics of Preaxostyla Flagellates Illuminates Evolutionary Transitions and the Path Towards Mitochondrial Loss.</title>
        <authorList>
            <person name="Novak L.V.F."/>
            <person name="Treitli S.C."/>
            <person name="Pyrih J."/>
            <person name="Halakuc P."/>
            <person name="Pipaliya S.V."/>
            <person name="Vacek V."/>
            <person name="Brzon O."/>
            <person name="Soukal P."/>
            <person name="Eme L."/>
            <person name="Dacks J.B."/>
            <person name="Karnkowska A."/>
            <person name="Elias M."/>
            <person name="Hampl V."/>
        </authorList>
    </citation>
    <scope>NUCLEOTIDE SEQUENCE [LARGE SCALE GENOMIC DNA]</scope>
    <source>
        <strain evidence="2">NAU3</strain>
        <tissue evidence="2">Gut</tissue>
    </source>
</reference>
<evidence type="ECO:0000313" key="3">
    <source>
        <dbReference type="Proteomes" id="UP001281761"/>
    </source>
</evidence>
<evidence type="ECO:0000256" key="1">
    <source>
        <dbReference type="SAM" id="MobiDB-lite"/>
    </source>
</evidence>
<sequence length="607" mass="67546">MAKSVQGEMAVVQASNQPSFVAINRLEAGRPPGRQAEHRCAQLVAIVPSSPNACGLVRHHNSGHLDSSTEPTHHKQPRQTREDGGMQTEQFRKILGSSEAISADLTLGILTISHLRLRAENESISPILILSTSRDKEFILSSLLTRRPSFSQSQVCVGRNDGCLDESSKERSVVIEWNKILRSLGMVTKLSRILGVNIADQTTQLNVWTTTLVVEEAESTDHQDGKKTRMATSRIVLATSSPECSEDTIVRSFIYPHSSSSLLVLHYFSCSPDSFAFLNWQSNRDESESKKAVVFLSLVATVRSKPALDDSLEAKATDFLKSVNPKSEKSADAFLTNFGQTPDESGTNFVQSIVVLLSSLSQAITTAAIEILDSLILHCATIVRYALVKADLIPQLIFTLNPQSLSFAEAVDIHTYLLDIIRITLWLATPYGLAQLGIDDDNEQPTVHETIFQHVLITSEKYICHLCVTRFSIMDGWQSKYFLMLHARLLEISPYYQPTLEFVLISFDGRHTLLLLRRHPLTSRMWKAMHRLLVNSTNSLLVPPSVTSRASEHHIDYVKRCCAVWNSRNDSHRGRRKDALFRPLSTWAGLDEATTAGRAVDEEGTTG</sequence>
<proteinExistence type="predicted"/>
<protein>
    <submittedName>
        <fullName evidence="2">Uncharacterized protein</fullName>
    </submittedName>
</protein>
<feature type="region of interest" description="Disordered" evidence="1">
    <location>
        <begin position="58"/>
        <end position="86"/>
    </location>
</feature>